<dbReference type="EMBL" id="JAVKPH010000009">
    <property type="protein sequence ID" value="MDR5652912.1"/>
    <property type="molecule type" value="Genomic_DNA"/>
</dbReference>
<dbReference type="Gene3D" id="3.30.450.80">
    <property type="entry name" value="Transcription factor LuxR-like, autoinducer-binding domain"/>
    <property type="match status" value="1"/>
</dbReference>
<evidence type="ECO:0000256" key="3">
    <source>
        <dbReference type="ARBA" id="ARBA00023163"/>
    </source>
</evidence>
<dbReference type="Pfam" id="PF03472">
    <property type="entry name" value="Autoind_bind"/>
    <property type="match status" value="1"/>
</dbReference>
<protein>
    <submittedName>
        <fullName evidence="5">LuxR family transcriptional regulator</fullName>
    </submittedName>
</protein>
<dbReference type="CDD" id="cd06170">
    <property type="entry name" value="LuxR_C_like"/>
    <property type="match status" value="1"/>
</dbReference>
<dbReference type="SMART" id="SM00421">
    <property type="entry name" value="HTH_LUXR"/>
    <property type="match status" value="1"/>
</dbReference>
<accession>A0ABU1F7S0</accession>
<name>A0ABU1F7S0_9RHOB</name>
<feature type="domain" description="HTH luxR-type" evidence="4">
    <location>
        <begin position="180"/>
        <end position="245"/>
    </location>
</feature>
<evidence type="ECO:0000313" key="6">
    <source>
        <dbReference type="Proteomes" id="UP001247754"/>
    </source>
</evidence>
<dbReference type="InterPro" id="IPR000792">
    <property type="entry name" value="Tscrpt_reg_LuxR_C"/>
</dbReference>
<dbReference type="InterPro" id="IPR016032">
    <property type="entry name" value="Sig_transdc_resp-reg_C-effctor"/>
</dbReference>
<keyword evidence="1" id="KW-0805">Transcription regulation</keyword>
<dbReference type="SUPFAM" id="SSF46894">
    <property type="entry name" value="C-terminal effector domain of the bipartite response regulators"/>
    <property type="match status" value="1"/>
</dbReference>
<dbReference type="Gene3D" id="1.10.10.10">
    <property type="entry name" value="Winged helix-like DNA-binding domain superfamily/Winged helix DNA-binding domain"/>
    <property type="match status" value="1"/>
</dbReference>
<keyword evidence="2" id="KW-0238">DNA-binding</keyword>
<dbReference type="PANTHER" id="PTHR44688:SF16">
    <property type="entry name" value="DNA-BINDING TRANSCRIPTIONAL ACTIVATOR DEVR_DOSR"/>
    <property type="match status" value="1"/>
</dbReference>
<evidence type="ECO:0000313" key="5">
    <source>
        <dbReference type="EMBL" id="MDR5652912.1"/>
    </source>
</evidence>
<dbReference type="PANTHER" id="PTHR44688">
    <property type="entry name" value="DNA-BINDING TRANSCRIPTIONAL ACTIVATOR DEVR_DOSR"/>
    <property type="match status" value="1"/>
</dbReference>
<evidence type="ECO:0000259" key="4">
    <source>
        <dbReference type="PROSITE" id="PS50043"/>
    </source>
</evidence>
<dbReference type="Pfam" id="PF00196">
    <property type="entry name" value="GerE"/>
    <property type="match status" value="1"/>
</dbReference>
<keyword evidence="6" id="KW-1185">Reference proteome</keyword>
<dbReference type="Proteomes" id="UP001247754">
    <property type="component" value="Unassembled WGS sequence"/>
</dbReference>
<dbReference type="InterPro" id="IPR036693">
    <property type="entry name" value="TF_LuxR_autoind-bd_dom_sf"/>
</dbReference>
<dbReference type="InterPro" id="IPR036388">
    <property type="entry name" value="WH-like_DNA-bd_sf"/>
</dbReference>
<reference evidence="5 6" key="1">
    <citation type="submission" date="2023-09" db="EMBL/GenBank/DDBJ databases">
        <title>Xinfangfangia sedmenti sp. nov., isolated the sedment.</title>
        <authorList>
            <person name="Xu L."/>
        </authorList>
    </citation>
    <scope>NUCLEOTIDE SEQUENCE [LARGE SCALE GENOMIC DNA]</scope>
    <source>
        <strain evidence="5 6">LG-4</strain>
    </source>
</reference>
<dbReference type="SUPFAM" id="SSF75516">
    <property type="entry name" value="Pheromone-binding domain of LuxR-like quorum-sensing transcription factors"/>
    <property type="match status" value="1"/>
</dbReference>
<dbReference type="PROSITE" id="PS50043">
    <property type="entry name" value="HTH_LUXR_2"/>
    <property type="match status" value="1"/>
</dbReference>
<evidence type="ECO:0000256" key="1">
    <source>
        <dbReference type="ARBA" id="ARBA00023015"/>
    </source>
</evidence>
<comment type="caution">
    <text evidence="5">The sequence shown here is derived from an EMBL/GenBank/DDBJ whole genome shotgun (WGS) entry which is preliminary data.</text>
</comment>
<gene>
    <name evidence="5" type="ORF">RGD00_09865</name>
</gene>
<sequence>MTSALAHMQRVAEARSPEELWQLHLTRMAAYGFDRVTYGFSRFLRDGSAVDTSDAIFLSNHSLGRPRREGEMSQLMRSPMFRWAMQNTGAQSWRWSAEQRAAGLLSSDEIAAMDQARAIGLTAGYTVSFPDLVPRGKGAMALTARAGLDQDAVDAVWAEKGEEIHTICTVTHLRITHLPFAIQRRPLSPRQRETLEWVAEGKTTQDIAQIMQISPAMVEKHLRLAREALDVETTAHAVAKAAMMNHIFAAPHPAAPQNMAR</sequence>
<evidence type="ECO:0000256" key="2">
    <source>
        <dbReference type="ARBA" id="ARBA00023125"/>
    </source>
</evidence>
<organism evidence="5 6">
    <name type="scientific">Ruixingdingia sedimenti</name>
    <dbReference type="NCBI Taxonomy" id="3073604"/>
    <lineage>
        <taxon>Bacteria</taxon>
        <taxon>Pseudomonadati</taxon>
        <taxon>Pseudomonadota</taxon>
        <taxon>Alphaproteobacteria</taxon>
        <taxon>Rhodobacterales</taxon>
        <taxon>Paracoccaceae</taxon>
        <taxon>Ruixingdingia</taxon>
    </lineage>
</organism>
<dbReference type="InterPro" id="IPR005143">
    <property type="entry name" value="TF_LuxR_autoind-bd_dom"/>
</dbReference>
<proteinExistence type="predicted"/>
<dbReference type="RefSeq" id="WP_310457159.1">
    <property type="nucleotide sequence ID" value="NZ_JAVKPH010000009.1"/>
</dbReference>
<keyword evidence="3" id="KW-0804">Transcription</keyword>